<gene>
    <name evidence="1" type="ORF">EVAR_38599_1</name>
</gene>
<proteinExistence type="predicted"/>
<sequence>MCGRDKPHRERRDRALKSMIDSHQKGLLHLPGHGFTSLRAILRQQILFYRGAVRPARALRPPPAGYTAPPRSWPDVKSTFAISMDPFCAKRQS</sequence>
<name>A0A4C1WU01_EUMVA</name>
<evidence type="ECO:0000313" key="2">
    <source>
        <dbReference type="Proteomes" id="UP000299102"/>
    </source>
</evidence>
<reference evidence="1 2" key="1">
    <citation type="journal article" date="2019" name="Commun. Biol.">
        <title>The bagworm genome reveals a unique fibroin gene that provides high tensile strength.</title>
        <authorList>
            <person name="Kono N."/>
            <person name="Nakamura H."/>
            <person name="Ohtoshi R."/>
            <person name="Tomita M."/>
            <person name="Numata K."/>
            <person name="Arakawa K."/>
        </authorList>
    </citation>
    <scope>NUCLEOTIDE SEQUENCE [LARGE SCALE GENOMIC DNA]</scope>
</reference>
<dbReference type="Proteomes" id="UP000299102">
    <property type="component" value="Unassembled WGS sequence"/>
</dbReference>
<comment type="caution">
    <text evidence="1">The sequence shown here is derived from an EMBL/GenBank/DDBJ whole genome shotgun (WGS) entry which is preliminary data.</text>
</comment>
<organism evidence="1 2">
    <name type="scientific">Eumeta variegata</name>
    <name type="common">Bagworm moth</name>
    <name type="synonym">Eumeta japonica</name>
    <dbReference type="NCBI Taxonomy" id="151549"/>
    <lineage>
        <taxon>Eukaryota</taxon>
        <taxon>Metazoa</taxon>
        <taxon>Ecdysozoa</taxon>
        <taxon>Arthropoda</taxon>
        <taxon>Hexapoda</taxon>
        <taxon>Insecta</taxon>
        <taxon>Pterygota</taxon>
        <taxon>Neoptera</taxon>
        <taxon>Endopterygota</taxon>
        <taxon>Lepidoptera</taxon>
        <taxon>Glossata</taxon>
        <taxon>Ditrysia</taxon>
        <taxon>Tineoidea</taxon>
        <taxon>Psychidae</taxon>
        <taxon>Oiketicinae</taxon>
        <taxon>Eumeta</taxon>
    </lineage>
</organism>
<protein>
    <submittedName>
        <fullName evidence="1">Uncharacterized protein</fullName>
    </submittedName>
</protein>
<evidence type="ECO:0000313" key="1">
    <source>
        <dbReference type="EMBL" id="GBP53627.1"/>
    </source>
</evidence>
<accession>A0A4C1WU01</accession>
<dbReference type="EMBL" id="BGZK01000630">
    <property type="protein sequence ID" value="GBP53627.1"/>
    <property type="molecule type" value="Genomic_DNA"/>
</dbReference>
<keyword evidence="2" id="KW-1185">Reference proteome</keyword>
<dbReference type="AlphaFoldDB" id="A0A4C1WU01"/>